<comment type="similarity">
    <text evidence="1">Belongs to the class-II aminoacyl-tRNA synthetase family. Alax-L subfamily.</text>
</comment>
<dbReference type="SUPFAM" id="SSF50447">
    <property type="entry name" value="Translation proteins"/>
    <property type="match status" value="1"/>
</dbReference>
<feature type="binding site" evidence="16">
    <location>
        <position position="733"/>
    </location>
    <ligand>
        <name>Zn(2+)</name>
        <dbReference type="ChEBI" id="CHEBI:29105"/>
    </ligand>
</feature>
<dbReference type="PRINTS" id="PR00980">
    <property type="entry name" value="TRNASYNTHALA"/>
</dbReference>
<evidence type="ECO:0000256" key="7">
    <source>
        <dbReference type="ARBA" id="ARBA00022723"/>
    </source>
</evidence>
<dbReference type="Pfam" id="PF01411">
    <property type="entry name" value="tRNA-synt_2c"/>
    <property type="match status" value="1"/>
</dbReference>
<dbReference type="GO" id="GO:0006419">
    <property type="term" value="P:alanyl-tRNA aminoacylation"/>
    <property type="evidence" value="ECO:0007669"/>
    <property type="project" value="InterPro"/>
</dbReference>
<evidence type="ECO:0000256" key="4">
    <source>
        <dbReference type="ARBA" id="ARBA00022490"/>
    </source>
</evidence>
<evidence type="ECO:0000313" key="19">
    <source>
        <dbReference type="EMBL" id="KAK2723796.1"/>
    </source>
</evidence>
<evidence type="ECO:0000256" key="14">
    <source>
        <dbReference type="ARBA" id="ARBA00032577"/>
    </source>
</evidence>
<keyword evidence="5 16" id="KW-0820">tRNA-binding</keyword>
<dbReference type="InterPro" id="IPR010987">
    <property type="entry name" value="Glutathione-S-Trfase_C-like"/>
</dbReference>
<dbReference type="InterPro" id="IPR023033">
    <property type="entry name" value="Ala_tRNA_ligase_euk/bac"/>
</dbReference>
<dbReference type="InterPro" id="IPR018163">
    <property type="entry name" value="Thr/Ala-tRNA-synth_IIc_edit"/>
</dbReference>
<comment type="subunit">
    <text evidence="16">Monomer.</text>
</comment>
<comment type="caution">
    <text evidence="19">The sequence shown here is derived from an EMBL/GenBank/DDBJ whole genome shotgun (WGS) entry which is preliminary data.</text>
</comment>
<protein>
    <recommendedName>
        <fullName evidence="3">Alanine--tRNA ligase</fullName>
        <ecNumber evidence="2">6.1.1.7</ecNumber>
    </recommendedName>
    <alternativeName>
        <fullName evidence="14">Alanyl-tRNA synthetase</fullName>
    </alternativeName>
</protein>
<evidence type="ECO:0000313" key="20">
    <source>
        <dbReference type="Proteomes" id="UP001187531"/>
    </source>
</evidence>
<comment type="cofactor">
    <cofactor evidence="16">
        <name>Zn(2+)</name>
        <dbReference type="ChEBI" id="CHEBI:29105"/>
    </cofactor>
    <text evidence="16">Binds 1 zinc ion per subunit.</text>
</comment>
<dbReference type="GO" id="GO:0005739">
    <property type="term" value="C:mitochondrion"/>
    <property type="evidence" value="ECO:0007669"/>
    <property type="project" value="TreeGrafter"/>
</dbReference>
<dbReference type="AlphaFoldDB" id="A0AA88IGH5"/>
<dbReference type="InterPro" id="IPR045864">
    <property type="entry name" value="aa-tRNA-synth_II/BPL/LPL"/>
</dbReference>
<evidence type="ECO:0000256" key="9">
    <source>
        <dbReference type="ARBA" id="ARBA00022833"/>
    </source>
</evidence>
<dbReference type="InterPro" id="IPR009000">
    <property type="entry name" value="Transl_B-barrel_sf"/>
</dbReference>
<dbReference type="SUPFAM" id="SSF101353">
    <property type="entry name" value="Putative anticodon-binding domain of alanyl-tRNA synthetase (AlaRS)"/>
    <property type="match status" value="1"/>
</dbReference>
<dbReference type="SMART" id="SM00863">
    <property type="entry name" value="tRNA_SAD"/>
    <property type="match status" value="1"/>
</dbReference>
<keyword evidence="4" id="KW-0963">Cytoplasm</keyword>
<sequence length="1174" mass="130569">MVSEKMSDMCANMKASEVRQKYMDFFMKKKSHIYVHSSSTIPHDDPTLLFANAGMNQFKPIFLGTVDPNSEMSKWTRVVNTQKCIRAGGKHNDLDDVGKDVYHHTFFEMLGNWSFGDYFKKEICTWAWEFLTEDLNLSKDRLYVSYFGGNASLGLDPDLEAKEIWLNLGVDKSRIIPGTMSDNFWEMGETGPCGPCSEIHFDRIGGRDAADLVNKDDPDVLEIWNLVFMTYNRESDGTLKYLPKKHIDCGLGLERLVSVVQEKRSNYDTDLFVPLFDAIQKGTSMQAYSGKVGVEDKEGIDMAYRVVADHIRTLTIALSDGGRPDNVGRGYVLRRILRRGVRYATEKLKAKPGFFGSLVHVVVDILGDTFSEIKKDPETIISIIDEEERQFLKTLSRGKSLLERTVAKLGDSKVLPGNIAWRLYDTYGFPFDLTQLMCEERGLTVDQAVYEESKKEAQRLSQGKGSGIEDTISFDVHSITELQDKMKLPPTDDSSKYSYQVRDNDAGVYEFGSCTAKVVALRANKQFVNEVTSGEECGVLLDRTCFYAEAGGQIYDTGFITKQEDDGTECMVNNVQVRGGYVLHICKTEGKLQVGDAVNLSIDTERRRLIMANHTGTHILNFALMKTLGDEVDQKGSLVAPDRLRFDFSKKSAMTTKQILETELKSQEVIKQNNEIYFKDSNLSTAKSIQGLRAVFGETYPDPVRVVSIGVPVEKLEADPNSPIGLSTSIEFCGGTHLHNSSHVGDFVIASEEAIAKGIRRIVALTGPEATKAIKKADRLLVNISELVEEAAVTQSPKETWKKVVDVTDEVSQAIIPYWRKEEMRNSLKVLKKSLDDRERAARAAISAAAVEASKKIAQENKGVPFLVRALHAFNDSKALDGALKAVKVISPSTAAMFLSVDPDTNKILALCSSSKKDLPANEWIASITPVICGKGGGRAESAQATGTNGGCMDQAIATANQFAKMKLKIDLDTVGDKMENLRIDHSSEKIVKEIKNLNIGEGPEVELHVVTGSLWDIFCEAVASYSEKKVKIVKDLTSSSLLKLKNGSEIVTHNGIAFYLASKSLKGDGNLIAESKILEWTLLAEKEFWPAVAGSLLDNKRAKDELHKLLKMLNEYLLPRTYLVTEFITIADLALATSLFSVLKKETEIGEKFKNVRRWLNTILHQPEVKNLF</sequence>
<dbReference type="Gene3D" id="1.20.1050.10">
    <property type="match status" value="1"/>
</dbReference>
<dbReference type="InterPro" id="IPR036282">
    <property type="entry name" value="Glutathione-S-Trfase_C_sf"/>
</dbReference>
<keyword evidence="9 16" id="KW-0862">Zinc</keyword>
<evidence type="ECO:0000256" key="15">
    <source>
        <dbReference type="ARBA" id="ARBA00048300"/>
    </source>
</evidence>
<evidence type="ECO:0000256" key="12">
    <source>
        <dbReference type="ARBA" id="ARBA00022917"/>
    </source>
</evidence>
<evidence type="ECO:0000256" key="13">
    <source>
        <dbReference type="ARBA" id="ARBA00023146"/>
    </source>
</evidence>
<dbReference type="SUPFAM" id="SSF55681">
    <property type="entry name" value="Class II aaRS and biotin synthetases"/>
    <property type="match status" value="1"/>
</dbReference>
<dbReference type="EMBL" id="JAVRJZ010000004">
    <property type="protein sequence ID" value="KAK2723796.1"/>
    <property type="molecule type" value="Genomic_DNA"/>
</dbReference>
<dbReference type="InterPro" id="IPR003156">
    <property type="entry name" value="DHHA1_dom"/>
</dbReference>
<feature type="binding site" evidence="16">
    <location>
        <position position="737"/>
    </location>
    <ligand>
        <name>Zn(2+)</name>
        <dbReference type="ChEBI" id="CHEBI:29105"/>
    </ligand>
</feature>
<dbReference type="NCBIfam" id="TIGR00344">
    <property type="entry name" value="alaS"/>
    <property type="match status" value="1"/>
</dbReference>
<name>A0AA88IGH5_ARTSF</name>
<evidence type="ECO:0000259" key="18">
    <source>
        <dbReference type="PROSITE" id="PS50860"/>
    </source>
</evidence>
<dbReference type="PANTHER" id="PTHR11777">
    <property type="entry name" value="ALANYL-TRNA SYNTHETASE"/>
    <property type="match status" value="1"/>
</dbReference>
<dbReference type="Gene3D" id="3.30.980.10">
    <property type="entry name" value="Threonyl-trna Synthetase, Chain A, domain 2"/>
    <property type="match status" value="1"/>
</dbReference>
<evidence type="ECO:0000256" key="10">
    <source>
        <dbReference type="ARBA" id="ARBA00022840"/>
    </source>
</evidence>
<dbReference type="FunFam" id="3.30.930.10:FF:000011">
    <property type="entry name" value="Alanine--tRNA ligase, cytoplasmic"/>
    <property type="match status" value="1"/>
</dbReference>
<dbReference type="Proteomes" id="UP001187531">
    <property type="component" value="Unassembled WGS sequence"/>
</dbReference>
<dbReference type="Gene3D" id="3.30.930.10">
    <property type="entry name" value="Bira Bifunctional Protein, Domain 2"/>
    <property type="match status" value="1"/>
</dbReference>
<feature type="domain" description="Alanyl-transfer RNA synthetases family profile" evidence="18">
    <location>
        <begin position="13"/>
        <end position="776"/>
    </location>
</feature>
<evidence type="ECO:0000256" key="2">
    <source>
        <dbReference type="ARBA" id="ARBA00013168"/>
    </source>
</evidence>
<feature type="binding site" evidence="16">
    <location>
        <position position="614"/>
    </location>
    <ligand>
        <name>Zn(2+)</name>
        <dbReference type="ChEBI" id="CHEBI:29105"/>
    </ligand>
</feature>
<keyword evidence="20" id="KW-1185">Reference proteome</keyword>
<keyword evidence="13 16" id="KW-0030">Aminoacyl-tRNA synthetase</keyword>
<evidence type="ECO:0000256" key="5">
    <source>
        <dbReference type="ARBA" id="ARBA00022555"/>
    </source>
</evidence>
<keyword evidence="7 16" id="KW-0479">Metal-binding</keyword>
<keyword evidence="8 16" id="KW-0547">Nucleotide-binding</keyword>
<proteinExistence type="inferred from homology"/>
<dbReference type="Pfam" id="PF00043">
    <property type="entry name" value="GST_C"/>
    <property type="match status" value="1"/>
</dbReference>
<evidence type="ECO:0000256" key="16">
    <source>
        <dbReference type="HAMAP-Rule" id="MF_03133"/>
    </source>
</evidence>
<comment type="catalytic activity">
    <reaction evidence="15 16">
        <text>tRNA(Ala) + L-alanine + ATP = L-alanyl-tRNA(Ala) + AMP + diphosphate</text>
        <dbReference type="Rhea" id="RHEA:12540"/>
        <dbReference type="Rhea" id="RHEA-COMP:9657"/>
        <dbReference type="Rhea" id="RHEA-COMP:9923"/>
        <dbReference type="ChEBI" id="CHEBI:30616"/>
        <dbReference type="ChEBI" id="CHEBI:33019"/>
        <dbReference type="ChEBI" id="CHEBI:57972"/>
        <dbReference type="ChEBI" id="CHEBI:78442"/>
        <dbReference type="ChEBI" id="CHEBI:78497"/>
        <dbReference type="ChEBI" id="CHEBI:456215"/>
        <dbReference type="EC" id="6.1.1.7"/>
    </reaction>
</comment>
<dbReference type="FunFam" id="3.10.310.40:FF:000002">
    <property type="entry name" value="alanine--tRNA ligase, cytoplasmic"/>
    <property type="match status" value="1"/>
</dbReference>
<comment type="function">
    <text evidence="16">Catalyzes the attachment of alanine to tRNA(Ala) in a two-step reaction: alanine is first activated by ATP to form Ala-AMP and then transferred to the acceptor end of tRNA(Ala). Also edits incorrectly charged tRNA(Ala) via its editing domain.</text>
</comment>
<dbReference type="PANTHER" id="PTHR11777:SF9">
    <property type="entry name" value="ALANINE--TRNA LIGASE, CYTOPLASMIC"/>
    <property type="match status" value="1"/>
</dbReference>
<dbReference type="Pfam" id="PF07973">
    <property type="entry name" value="tRNA_SAD"/>
    <property type="match status" value="1"/>
</dbReference>
<gene>
    <name evidence="19" type="ORF">QYM36_002215</name>
</gene>
<dbReference type="GO" id="GO:0005524">
    <property type="term" value="F:ATP binding"/>
    <property type="evidence" value="ECO:0007669"/>
    <property type="project" value="UniProtKB-UniRule"/>
</dbReference>
<dbReference type="HAMAP" id="MF_00036_B">
    <property type="entry name" value="Ala_tRNA_synth_B"/>
    <property type="match status" value="1"/>
</dbReference>
<dbReference type="InterPro" id="IPR018165">
    <property type="entry name" value="Ala-tRNA-synth_IIc_core"/>
</dbReference>
<feature type="binding site" evidence="16">
    <location>
        <position position="618"/>
    </location>
    <ligand>
        <name>Zn(2+)</name>
        <dbReference type="ChEBI" id="CHEBI:29105"/>
    </ligand>
</feature>
<dbReference type="InterPro" id="IPR012947">
    <property type="entry name" value="tRNA_SAD"/>
</dbReference>
<dbReference type="GO" id="GO:0004813">
    <property type="term" value="F:alanine-tRNA ligase activity"/>
    <property type="evidence" value="ECO:0007669"/>
    <property type="project" value="UniProtKB-UniRule"/>
</dbReference>
<organism evidence="19 20">
    <name type="scientific">Artemia franciscana</name>
    <name type="common">Brine shrimp</name>
    <name type="synonym">Artemia sanfranciscana</name>
    <dbReference type="NCBI Taxonomy" id="6661"/>
    <lineage>
        <taxon>Eukaryota</taxon>
        <taxon>Metazoa</taxon>
        <taxon>Ecdysozoa</taxon>
        <taxon>Arthropoda</taxon>
        <taxon>Crustacea</taxon>
        <taxon>Branchiopoda</taxon>
        <taxon>Anostraca</taxon>
        <taxon>Artemiidae</taxon>
        <taxon>Artemia</taxon>
    </lineage>
</organism>
<evidence type="ECO:0000256" key="8">
    <source>
        <dbReference type="ARBA" id="ARBA00022741"/>
    </source>
</evidence>
<reference evidence="19" key="1">
    <citation type="submission" date="2023-07" db="EMBL/GenBank/DDBJ databases">
        <title>Chromosome-level genome assembly of Artemia franciscana.</title>
        <authorList>
            <person name="Jo E."/>
        </authorList>
    </citation>
    <scope>NUCLEOTIDE SEQUENCE</scope>
    <source>
        <tissue evidence="19">Whole body</tissue>
    </source>
</reference>
<dbReference type="PROSITE" id="PS50860">
    <property type="entry name" value="AA_TRNA_LIGASE_II_ALA"/>
    <property type="match status" value="1"/>
</dbReference>
<comment type="domain">
    <text evidence="16">Consists of three domains; the N-terminal catalytic domain, the editing domain and the C-terminal C-Ala domain. The editing domain removes incorrectly charged amino acids, while the C-Ala domain, along with tRNA(Ala), serves as a bridge to cooperatively bring together the editing and aminoacylation centers thus stimulating deacylation of misacylated tRNAs.</text>
</comment>
<feature type="domain" description="GST C-terminal" evidence="17">
    <location>
        <begin position="1071"/>
        <end position="1174"/>
    </location>
</feature>
<evidence type="ECO:0000256" key="6">
    <source>
        <dbReference type="ARBA" id="ARBA00022598"/>
    </source>
</evidence>
<evidence type="ECO:0000256" key="11">
    <source>
        <dbReference type="ARBA" id="ARBA00022884"/>
    </source>
</evidence>
<dbReference type="InterPro" id="IPR050058">
    <property type="entry name" value="Ala-tRNA_ligase"/>
</dbReference>
<dbReference type="GO" id="GO:0008270">
    <property type="term" value="F:zinc ion binding"/>
    <property type="evidence" value="ECO:0007669"/>
    <property type="project" value="UniProtKB-UniRule"/>
</dbReference>
<dbReference type="SUPFAM" id="SSF47616">
    <property type="entry name" value="GST C-terminal domain-like"/>
    <property type="match status" value="1"/>
</dbReference>
<keyword evidence="11 16" id="KW-0694">RNA-binding</keyword>
<accession>A0AA88IGH5</accession>
<evidence type="ECO:0000256" key="3">
    <source>
        <dbReference type="ARBA" id="ARBA00017959"/>
    </source>
</evidence>
<dbReference type="CDD" id="cd00673">
    <property type="entry name" value="AlaRS_core"/>
    <property type="match status" value="1"/>
</dbReference>
<dbReference type="FunFam" id="3.30.980.10:FF:000004">
    <property type="entry name" value="Alanine--tRNA ligase, cytoplasmic"/>
    <property type="match status" value="1"/>
</dbReference>
<dbReference type="InterPro" id="IPR018162">
    <property type="entry name" value="Ala-tRNA-ligase_IIc_anticod-bd"/>
</dbReference>
<keyword evidence="6 16" id="KW-0436">Ligase</keyword>
<dbReference type="GO" id="GO:0002161">
    <property type="term" value="F:aminoacyl-tRNA deacylase activity"/>
    <property type="evidence" value="ECO:0007669"/>
    <property type="project" value="TreeGrafter"/>
</dbReference>
<dbReference type="InterPro" id="IPR004046">
    <property type="entry name" value="GST_C"/>
</dbReference>
<dbReference type="InterPro" id="IPR002318">
    <property type="entry name" value="Ala-tRNA-lgiase_IIc"/>
</dbReference>
<dbReference type="InterPro" id="IPR018164">
    <property type="entry name" value="Ala-tRNA-synth_IIc_N"/>
</dbReference>
<dbReference type="Gene3D" id="3.10.310.40">
    <property type="match status" value="1"/>
</dbReference>
<evidence type="ECO:0000259" key="17">
    <source>
        <dbReference type="PROSITE" id="PS50405"/>
    </source>
</evidence>
<evidence type="ECO:0000256" key="1">
    <source>
        <dbReference type="ARBA" id="ARBA00008429"/>
    </source>
</evidence>
<dbReference type="Pfam" id="PF02272">
    <property type="entry name" value="DHHA1"/>
    <property type="match status" value="1"/>
</dbReference>
<keyword evidence="10 16" id="KW-0067">ATP-binding</keyword>
<dbReference type="EC" id="6.1.1.7" evidence="2"/>
<dbReference type="PROSITE" id="PS50405">
    <property type="entry name" value="GST_CTER"/>
    <property type="match status" value="1"/>
</dbReference>
<dbReference type="GO" id="GO:0000049">
    <property type="term" value="F:tRNA binding"/>
    <property type="evidence" value="ECO:0007669"/>
    <property type="project" value="UniProtKB-KW"/>
</dbReference>
<dbReference type="SUPFAM" id="SSF55186">
    <property type="entry name" value="ThrRS/AlaRS common domain"/>
    <property type="match status" value="1"/>
</dbReference>
<dbReference type="Gene3D" id="2.40.30.130">
    <property type="match status" value="1"/>
</dbReference>
<keyword evidence="12 16" id="KW-0648">Protein biosynthesis</keyword>